<dbReference type="Proteomes" id="UP000197138">
    <property type="component" value="Unassembled WGS sequence"/>
</dbReference>
<dbReference type="EMBL" id="MTKT01005809">
    <property type="protein sequence ID" value="OWM64611.1"/>
    <property type="molecule type" value="Genomic_DNA"/>
</dbReference>
<dbReference type="PANTHER" id="PTHR34952">
    <property type="entry name" value="OS05G0113500 PROTEIN"/>
    <property type="match status" value="1"/>
</dbReference>
<name>A0A218VX90_PUNGR</name>
<protein>
    <submittedName>
        <fullName evidence="2">Uncharacterized protein</fullName>
    </submittedName>
</protein>
<evidence type="ECO:0000313" key="2">
    <source>
        <dbReference type="EMBL" id="OWM64611.1"/>
    </source>
</evidence>
<feature type="compositionally biased region" description="Basic and acidic residues" evidence="1">
    <location>
        <begin position="130"/>
        <end position="140"/>
    </location>
</feature>
<comment type="caution">
    <text evidence="2">The sequence shown here is derived from an EMBL/GenBank/DDBJ whole genome shotgun (WGS) entry which is preliminary data.</text>
</comment>
<organism evidence="2 3">
    <name type="scientific">Punica granatum</name>
    <name type="common">Pomegranate</name>
    <dbReference type="NCBI Taxonomy" id="22663"/>
    <lineage>
        <taxon>Eukaryota</taxon>
        <taxon>Viridiplantae</taxon>
        <taxon>Streptophyta</taxon>
        <taxon>Embryophyta</taxon>
        <taxon>Tracheophyta</taxon>
        <taxon>Spermatophyta</taxon>
        <taxon>Magnoliopsida</taxon>
        <taxon>eudicotyledons</taxon>
        <taxon>Gunneridae</taxon>
        <taxon>Pentapetalae</taxon>
        <taxon>rosids</taxon>
        <taxon>malvids</taxon>
        <taxon>Myrtales</taxon>
        <taxon>Lythraceae</taxon>
        <taxon>Punica</taxon>
    </lineage>
</organism>
<dbReference type="AlphaFoldDB" id="A0A218VX90"/>
<proteinExistence type="predicted"/>
<feature type="compositionally biased region" description="Basic residues" evidence="1">
    <location>
        <begin position="110"/>
        <end position="129"/>
    </location>
</feature>
<evidence type="ECO:0000313" key="3">
    <source>
        <dbReference type="Proteomes" id="UP000197138"/>
    </source>
</evidence>
<gene>
    <name evidence="2" type="ORF">CDL15_Pgr020578</name>
</gene>
<accession>A0A218VX90</accession>
<evidence type="ECO:0000256" key="1">
    <source>
        <dbReference type="SAM" id="MobiDB-lite"/>
    </source>
</evidence>
<dbReference type="PANTHER" id="PTHR34952:SF2">
    <property type="entry name" value="OS05G0113500 PROTEIN"/>
    <property type="match status" value="1"/>
</dbReference>
<feature type="region of interest" description="Disordered" evidence="1">
    <location>
        <begin position="104"/>
        <end position="167"/>
    </location>
</feature>
<sequence>MTLSFLFSFSSLLSLPGWTSEGGKLICTLLFKISGMTSKHRLEKQPLLCHKGHSKLILFCVILLYLLQAPLKLVSAMKGSREKLGAAQRKLKVTWAPDVYDPPPTSVSHVVRRGTKQQKLSRKDKRGHKGKDFSRGRGSKDSSNGAAGKDKKKKKKKQFGQTPSSSSTSYILLDASSSVLDPKPDQVENLDMGILDTSCGSSFLKISLTKPNYPVAEALRQPSPTST</sequence>
<reference evidence="3" key="1">
    <citation type="journal article" date="2017" name="Plant J.">
        <title>The pomegranate (Punica granatum L.) genome and the genomics of punicalagin biosynthesis.</title>
        <authorList>
            <person name="Qin G."/>
            <person name="Xu C."/>
            <person name="Ming R."/>
            <person name="Tang H."/>
            <person name="Guyot R."/>
            <person name="Kramer E.M."/>
            <person name="Hu Y."/>
            <person name="Yi X."/>
            <person name="Qi Y."/>
            <person name="Xu X."/>
            <person name="Gao Z."/>
            <person name="Pan H."/>
            <person name="Jian J."/>
            <person name="Tian Y."/>
            <person name="Yue Z."/>
            <person name="Xu Y."/>
        </authorList>
    </citation>
    <scope>NUCLEOTIDE SEQUENCE [LARGE SCALE GENOMIC DNA]</scope>
    <source>
        <strain evidence="3">cv. Dabenzi</strain>
    </source>
</reference>